<keyword evidence="2" id="KW-0597">Phosphoprotein</keyword>
<evidence type="ECO:0000256" key="2">
    <source>
        <dbReference type="ARBA" id="ARBA00022553"/>
    </source>
</evidence>
<comment type="subcellular location">
    <subcellularLocation>
        <location evidence="1">Membrane</location>
    </subcellularLocation>
</comment>
<dbReference type="GO" id="GO:0005615">
    <property type="term" value="C:extracellular space"/>
    <property type="evidence" value="ECO:0007669"/>
    <property type="project" value="InterPro"/>
</dbReference>
<accession>A0A6P8F894</accession>
<feature type="region of interest" description="Disordered" evidence="6">
    <location>
        <begin position="957"/>
        <end position="994"/>
    </location>
</feature>
<evidence type="ECO:0000256" key="6">
    <source>
        <dbReference type="SAM" id="MobiDB-lite"/>
    </source>
</evidence>
<feature type="coiled-coil region" evidence="5">
    <location>
        <begin position="495"/>
        <end position="529"/>
    </location>
</feature>
<dbReference type="PANTHER" id="PTHR15742">
    <property type="entry name" value="GIRDIN"/>
    <property type="match status" value="1"/>
</dbReference>
<feature type="compositionally biased region" description="Polar residues" evidence="6">
    <location>
        <begin position="1227"/>
        <end position="1245"/>
    </location>
</feature>
<dbReference type="Proteomes" id="UP000515152">
    <property type="component" value="Chromosome 4"/>
</dbReference>
<feature type="region of interest" description="Disordered" evidence="6">
    <location>
        <begin position="654"/>
        <end position="693"/>
    </location>
</feature>
<feature type="region of interest" description="Disordered" evidence="6">
    <location>
        <begin position="1"/>
        <end position="223"/>
    </location>
</feature>
<feature type="compositionally biased region" description="Basic and acidic residues" evidence="6">
    <location>
        <begin position="394"/>
        <end position="404"/>
    </location>
</feature>
<protein>
    <submittedName>
        <fullName evidence="9">Protein SOGA1</fullName>
    </submittedName>
</protein>
<feature type="coiled-coil region" evidence="5">
    <location>
        <begin position="361"/>
        <end position="388"/>
    </location>
</feature>
<organism evidence="8 9">
    <name type="scientific">Clupea harengus</name>
    <name type="common">Atlantic herring</name>
    <dbReference type="NCBI Taxonomy" id="7950"/>
    <lineage>
        <taxon>Eukaryota</taxon>
        <taxon>Metazoa</taxon>
        <taxon>Chordata</taxon>
        <taxon>Craniata</taxon>
        <taxon>Vertebrata</taxon>
        <taxon>Euteleostomi</taxon>
        <taxon>Actinopterygii</taxon>
        <taxon>Neopterygii</taxon>
        <taxon>Teleostei</taxon>
        <taxon>Clupei</taxon>
        <taxon>Clupeiformes</taxon>
        <taxon>Clupeoidei</taxon>
        <taxon>Clupeidae</taxon>
        <taxon>Clupea</taxon>
    </lineage>
</organism>
<name>A0A6P8F894_CLUHA</name>
<sequence>MTKAKEEANSAPRARPKKRRSGQEMDDGEGDSCAQPDRAHGRQFVGQHASLHGYGSPQTNEVPLPVKPQDAQSSKPVTKTSVGTTTLRRTPSGGKEMKPEKGKVSGKVKQPSGGSLKSRNKSSGRRKLSDASNTSDELSKDSGCATGKLSSADSSSEMSDCTSEENKLSTDTQCSDIESNSRDGDRTDLGDSVSDIRSEDTNIISSTGANNSLAPGTGSVSPVDERSFASLDSRLNFSSSVAFSDLTGEYVDGMHDELLREIEDLRSENEYLKDEMEELRSEMLEMRDLFLEEDVYQLQELRQQLDQANKMSRILQYRLRKAERRSLRVAQTGQVDGELIRALEHDVRVAKSVSLRLHGELESVQKKKAQLEWENVELRERTQDLEVANQVLHNEMDKTRENSLRRRSLRTSSGKSERKLSPQDDSADLKCQLHFAKEESALMCKKLTKMVSENETMGQELAKYRLLYGDVDNTQVSDSMANSPLAREAEVKVHLRLVEEEATLLSRRIVELEVENRGLRAEMSEMRDRRGGGAGGGAGGVEEEDEPMEGAGEHLVVPVCNDRHELGERQTAVSVKDIAQGRPITLVTKQIQTEEGYSVEVTRLGHNPEEQEKAKKNGADLLSSHTDLNLKDLKTLRDQALLVSSAIDLLRAPAKNGLSPCSNQKTPPLSPYLAKPEADHHSPSALPRPRDLPSLNPLSGELEVLQFQLQVLIERVKSLMDTGEGRKAHSWGPCDPAPPLETREVQKEVLLGKVDLSPGCPCGQETLVLLTLQLRWFLQQWRQGEEVKDLFEVGCQKKLRLLMEGEETSDSEEANKMSPTASKPFLKQVNGDEDMALLDLTAALQDLGSELQEERRASLELAQRFACAKAAWAVERSELRSIVSRLEGTASKASVKNLPDLKVALQRDHVEKLQHLLADSYAAVMELTRQMKVRERNWSCEKQELLEYLHQLQTEQPACQTSSQGNMAESSGGKMSDSGRSWGTERTKPKLAPSDASNKNWLYLSEEAALLDQPEACKTWDVPVMPPRFPGLDLQLESTQRSHTAPEKTALRIYYSPPSARRVHLSKLTWDKEDMYVEGKMRERQAGVFPPGPARSRGNEGVGSLSFQGGLPLECNGGGSPTGGASRLPCGFQPPPGFPSASLLSFGTLQALANLSDDMKEMTASVRGASRGSSLERGRSLMKDAWSQTAAAAQAQSQSRPGAHTVSTGMQTDGVRGLSSGKYWSPRGTTASLVSPRAQQMSSSLERVASRVEKPPPCSTSPKLYRRHSASSPFSSTSSSSSPPSSFLSPSLSSSSSSTGPSRLEAPKERGLWGLSQKGSVGSAWARSTTSRAGSVTAANTDKPAGRKSVGIHRYGLVQEFLRNVCGRTDKPATGGAERTGAPTVRRDSIGSAGQKKAERPASRVPLVRNDSVTKIVNRRFMKQGQKEERDGSCDCSSRSLTSCFARPSRSNLHHAHAQCRLRPHDCPTAAAVRSSSNP</sequence>
<dbReference type="GeneID" id="105894209"/>
<dbReference type="GO" id="GO:0016020">
    <property type="term" value="C:membrane"/>
    <property type="evidence" value="ECO:0007669"/>
    <property type="project" value="UniProtKB-SubCell"/>
</dbReference>
<dbReference type="GO" id="GO:0010506">
    <property type="term" value="P:regulation of autophagy"/>
    <property type="evidence" value="ECO:0007669"/>
    <property type="project" value="InterPro"/>
</dbReference>
<feature type="compositionally biased region" description="Low complexity" evidence="6">
    <location>
        <begin position="150"/>
        <end position="161"/>
    </location>
</feature>
<dbReference type="Pfam" id="PF11365">
    <property type="entry name" value="SOGA"/>
    <property type="match status" value="1"/>
</dbReference>
<feature type="compositionally biased region" description="Polar residues" evidence="6">
    <location>
        <begin position="957"/>
        <end position="969"/>
    </location>
</feature>
<proteinExistence type="predicted"/>
<feature type="compositionally biased region" description="Low complexity" evidence="6">
    <location>
        <begin position="1270"/>
        <end position="1302"/>
    </location>
</feature>
<feature type="coiled-coil region" evidence="5">
    <location>
        <begin position="255"/>
        <end position="325"/>
    </location>
</feature>
<dbReference type="InterPro" id="IPR027881">
    <property type="entry name" value="SOGA_CC"/>
</dbReference>
<feature type="compositionally biased region" description="Polar residues" evidence="6">
    <location>
        <begin position="1326"/>
        <end position="1340"/>
    </location>
</feature>
<dbReference type="RefSeq" id="XP_031421419.1">
    <property type="nucleotide sequence ID" value="XM_031565559.2"/>
</dbReference>
<reference evidence="9" key="1">
    <citation type="submission" date="2025-08" db="UniProtKB">
        <authorList>
            <consortium name="RefSeq"/>
        </authorList>
    </citation>
    <scope>IDENTIFICATION</scope>
</reference>
<dbReference type="KEGG" id="char:105894209"/>
<gene>
    <name evidence="9" type="primary">si:ch211-197l9.2</name>
</gene>
<evidence type="ECO:0000256" key="5">
    <source>
        <dbReference type="SAM" id="Coils"/>
    </source>
</evidence>
<feature type="compositionally biased region" description="Polar residues" evidence="6">
    <location>
        <begin position="70"/>
        <end position="89"/>
    </location>
</feature>
<feature type="region of interest" description="Disordered" evidence="6">
    <location>
        <begin position="1189"/>
        <end position="1348"/>
    </location>
</feature>
<feature type="compositionally biased region" description="Polar residues" evidence="6">
    <location>
        <begin position="169"/>
        <end position="178"/>
    </location>
</feature>
<dbReference type="PANTHER" id="PTHR15742:SF1">
    <property type="entry name" value="PROTEIN SOGA1"/>
    <property type="match status" value="1"/>
</dbReference>
<evidence type="ECO:0000259" key="7">
    <source>
        <dbReference type="Pfam" id="PF11365"/>
    </source>
</evidence>
<feature type="compositionally biased region" description="Polar residues" evidence="6">
    <location>
        <begin position="201"/>
        <end position="220"/>
    </location>
</feature>
<feature type="region of interest" description="Disordered" evidence="6">
    <location>
        <begin position="391"/>
        <end position="425"/>
    </location>
</feature>
<evidence type="ECO:0000256" key="1">
    <source>
        <dbReference type="ARBA" id="ARBA00004370"/>
    </source>
</evidence>
<evidence type="ECO:0000256" key="4">
    <source>
        <dbReference type="ARBA" id="ARBA00023136"/>
    </source>
</evidence>
<dbReference type="OrthoDB" id="10036174at2759"/>
<evidence type="ECO:0000313" key="8">
    <source>
        <dbReference type="Proteomes" id="UP000515152"/>
    </source>
</evidence>
<feature type="region of interest" description="Disordered" evidence="6">
    <location>
        <begin position="1368"/>
        <end position="1404"/>
    </location>
</feature>
<keyword evidence="4" id="KW-0472">Membrane</keyword>
<feature type="compositionally biased region" description="Basic and acidic residues" evidence="6">
    <location>
        <begin position="179"/>
        <end position="200"/>
    </location>
</feature>
<feature type="domain" description="SOGA coiled-coil" evidence="7">
    <location>
        <begin position="425"/>
        <end position="519"/>
    </location>
</feature>
<keyword evidence="8" id="KW-1185">Reference proteome</keyword>
<evidence type="ECO:0000313" key="9">
    <source>
        <dbReference type="RefSeq" id="XP_031421419.1"/>
    </source>
</evidence>
<dbReference type="InterPro" id="IPR049885">
    <property type="entry name" value="MTCL1-3"/>
</dbReference>
<evidence type="ECO:0000256" key="3">
    <source>
        <dbReference type="ARBA" id="ARBA00023054"/>
    </source>
</evidence>
<keyword evidence="3 5" id="KW-0175">Coiled coil</keyword>
<feature type="compositionally biased region" description="Low complexity" evidence="6">
    <location>
        <begin position="1189"/>
        <end position="1199"/>
    </location>
</feature>